<dbReference type="GO" id="GO:0009295">
    <property type="term" value="C:nucleoid"/>
    <property type="evidence" value="ECO:0007669"/>
    <property type="project" value="UniProtKB-SubCell"/>
</dbReference>
<dbReference type="Pfam" id="PF17192">
    <property type="entry name" value="MukF_M"/>
    <property type="match status" value="1"/>
</dbReference>
<evidence type="ECO:0000256" key="8">
    <source>
        <dbReference type="SAM" id="Coils"/>
    </source>
</evidence>
<comment type="subcellular location">
    <subcellularLocation>
        <location evidence="7">Cytoplasm</location>
        <location evidence="7">Nucleoid</location>
    </subcellularLocation>
    <text evidence="7">Restricted to the nucleoid region.</text>
</comment>
<feature type="coiled-coil region" evidence="8">
    <location>
        <begin position="204"/>
        <end position="238"/>
    </location>
</feature>
<comment type="subunit">
    <text evidence="7">Interacts, and probably forms a ternary complex, with MukE and MukB via its C-terminal region. The complex formation is stimulated by calcium or magnesium. It is required for an interaction between MukE and MukB.</text>
</comment>
<feature type="domain" description="Chromosome partition protein MukF winged-helix" evidence="9">
    <location>
        <begin position="3"/>
        <end position="116"/>
    </location>
</feature>
<dbReference type="AlphaFoldDB" id="A0A380TXS3"/>
<dbReference type="InterPro" id="IPR033440">
    <property type="entry name" value="MukF_M"/>
</dbReference>
<feature type="domain" description="Chromosome partition protein MukF C-terminal" evidence="11">
    <location>
        <begin position="286"/>
        <end position="443"/>
    </location>
</feature>
<evidence type="ECO:0000313" key="13">
    <source>
        <dbReference type="Proteomes" id="UP000254649"/>
    </source>
</evidence>
<evidence type="ECO:0000259" key="9">
    <source>
        <dbReference type="Pfam" id="PF03882"/>
    </source>
</evidence>
<dbReference type="Pfam" id="PF03882">
    <property type="entry name" value="WHD_KicB"/>
    <property type="match status" value="1"/>
</dbReference>
<evidence type="ECO:0000256" key="2">
    <source>
        <dbReference type="ARBA" id="ARBA00022618"/>
    </source>
</evidence>
<dbReference type="InterPro" id="IPR033441">
    <property type="entry name" value="MukF_C"/>
</dbReference>
<feature type="domain" description="Chromosome partition protein MukF middle" evidence="10">
    <location>
        <begin position="120"/>
        <end position="284"/>
    </location>
</feature>
<evidence type="ECO:0000259" key="11">
    <source>
        <dbReference type="Pfam" id="PF17193"/>
    </source>
</evidence>
<feature type="region of interest" description="Leucine-zipper" evidence="7">
    <location>
        <begin position="211"/>
        <end position="239"/>
    </location>
</feature>
<evidence type="ECO:0000256" key="3">
    <source>
        <dbReference type="ARBA" id="ARBA00022829"/>
    </source>
</evidence>
<evidence type="ECO:0000256" key="7">
    <source>
        <dbReference type="HAMAP-Rule" id="MF_01803"/>
    </source>
</evidence>
<dbReference type="InterPro" id="IPR036141">
    <property type="entry name" value="MukF_M_sp"/>
</dbReference>
<name>A0A380TXS3_9PAST</name>
<dbReference type="InterPro" id="IPR033439">
    <property type="entry name" value="MukF_WHTH"/>
</dbReference>
<keyword evidence="2 7" id="KW-0132">Cell division</keyword>
<accession>A0A380TXS3</accession>
<keyword evidence="3 7" id="KW-0159">Chromosome partition</keyword>
<sequence length="444" mass="51694">MSETSQTIPELVSWAREREFSLNLNTERLAFLLAIALYNNERFDGEMQESDLVDIYRQVSKEFDLSEAVTTRANNAINDLVKQRFLNRFSSEFTEGLSIYRLTPLGVGVSDYYIRQREFSALRLSVQLAIVADEIQRAAKSAEEGHIKNEDEYFWHRNVFAPLKYSVAEIFDSIDLSQRIMDENQQSIKEDIAELLTKDWQAAIVSCERLLDETSGNLRELQDTLNAAGDKLQAQLLRIQDCVMEHDDLYFIDQLIIDLQAKLDRIISWGQQAIDLWIGYDRHVHKFIRTAIDMDKNRVFSQRLRNSIHNYFDAPWYLWTAQAERLIDLRDEELALRDEDALGELPEELQYEQLSDLHDQIVETMQALLINHREHNQPIDLSLLLKQQLDNYPLSRHFDVARIIVDQAVRLGMASADLSGVYSQWHEINDYGAEVQANVIDEYK</sequence>
<evidence type="ECO:0000256" key="1">
    <source>
        <dbReference type="ARBA" id="ARBA00022490"/>
    </source>
</evidence>
<dbReference type="OrthoDB" id="6450805at2"/>
<proteinExistence type="inferred from homology"/>
<keyword evidence="13" id="KW-1185">Reference proteome</keyword>
<keyword evidence="1 7" id="KW-0963">Cytoplasm</keyword>
<dbReference type="CDD" id="cd16337">
    <property type="entry name" value="MukF_C"/>
    <property type="match status" value="1"/>
</dbReference>
<dbReference type="InterPro" id="IPR038198">
    <property type="entry name" value="MukF_C_sf"/>
</dbReference>
<keyword evidence="4 7" id="KW-0106">Calcium</keyword>
<dbReference type="Gene3D" id="1.10.10.10">
    <property type="entry name" value="Winged helix-like DNA-binding domain superfamily/Winged helix DNA-binding domain"/>
    <property type="match status" value="1"/>
</dbReference>
<evidence type="ECO:0000256" key="4">
    <source>
        <dbReference type="ARBA" id="ARBA00022837"/>
    </source>
</evidence>
<dbReference type="Gene3D" id="1.20.58.590">
    <property type="entry name" value="Chromosome partition protein MukF, middle domain"/>
    <property type="match status" value="1"/>
</dbReference>
<dbReference type="InterPro" id="IPR036388">
    <property type="entry name" value="WH-like_DNA-bd_sf"/>
</dbReference>
<comment type="function">
    <text evidence="7">Involved in chromosome condensation, segregation and cell cycle progression. May participate in facilitating chromosome segregation by condensation DNA from both sides of a centrally located replisome during cell division. Not required for mini-F plasmid partitioning. Probably acts via its interaction with MukB and MukE. Overexpression results in anucleate cells. It has a calcium binding activity.</text>
</comment>
<dbReference type="InterPro" id="IPR036390">
    <property type="entry name" value="WH_DNA-bd_sf"/>
</dbReference>
<gene>
    <name evidence="7 12" type="primary">mukF</name>
    <name evidence="12" type="ORF">NCTC10801_01772</name>
</gene>
<dbReference type="SUPFAM" id="SSF140570">
    <property type="entry name" value="MukF C-terminal domain-like"/>
    <property type="match status" value="1"/>
</dbReference>
<keyword evidence="5 7" id="KW-0226">DNA condensation</keyword>
<dbReference type="GO" id="GO:0051301">
    <property type="term" value="P:cell division"/>
    <property type="evidence" value="ECO:0007669"/>
    <property type="project" value="UniProtKB-KW"/>
</dbReference>
<dbReference type="GO" id="GO:0005737">
    <property type="term" value="C:cytoplasm"/>
    <property type="evidence" value="ECO:0007669"/>
    <property type="project" value="UniProtKB-UniRule"/>
</dbReference>
<dbReference type="GO" id="GO:0007059">
    <property type="term" value="P:chromosome segregation"/>
    <property type="evidence" value="ECO:0007669"/>
    <property type="project" value="UniProtKB-UniRule"/>
</dbReference>
<protein>
    <recommendedName>
        <fullName evidence="7">Chromosome partition protein MukF</fullName>
    </recommendedName>
</protein>
<dbReference type="GO" id="GO:0006260">
    <property type="term" value="P:DNA replication"/>
    <property type="evidence" value="ECO:0007669"/>
    <property type="project" value="UniProtKB-UniRule"/>
</dbReference>
<dbReference type="EMBL" id="UFRQ01000003">
    <property type="protein sequence ID" value="SUT92727.1"/>
    <property type="molecule type" value="Genomic_DNA"/>
</dbReference>
<comment type="similarity">
    <text evidence="7">Belongs to the MukF family.</text>
</comment>
<dbReference type="SUPFAM" id="SSF46785">
    <property type="entry name" value="Winged helix' DNA-binding domain"/>
    <property type="match status" value="1"/>
</dbReference>
<dbReference type="Proteomes" id="UP000254649">
    <property type="component" value="Unassembled WGS sequence"/>
</dbReference>
<dbReference type="Pfam" id="PF17193">
    <property type="entry name" value="MukF_C"/>
    <property type="match status" value="1"/>
</dbReference>
<dbReference type="NCBIfam" id="NF003615">
    <property type="entry name" value="PRK05260.1"/>
    <property type="match status" value="1"/>
</dbReference>
<dbReference type="PIRSF" id="PIRSF018282">
    <property type="entry name" value="MukF"/>
    <property type="match status" value="1"/>
</dbReference>
<evidence type="ECO:0000256" key="6">
    <source>
        <dbReference type="ARBA" id="ARBA00023306"/>
    </source>
</evidence>
<keyword evidence="6 7" id="KW-0131">Cell cycle</keyword>
<dbReference type="GO" id="GO:0030261">
    <property type="term" value="P:chromosome condensation"/>
    <property type="evidence" value="ECO:0007669"/>
    <property type="project" value="UniProtKB-KW"/>
</dbReference>
<evidence type="ECO:0000256" key="5">
    <source>
        <dbReference type="ARBA" id="ARBA00023067"/>
    </source>
</evidence>
<dbReference type="InterPro" id="IPR005582">
    <property type="entry name" value="Chromosome_partition_MukF"/>
</dbReference>
<organism evidence="12 13">
    <name type="scientific">[Actinobacillus] rossii</name>
    <dbReference type="NCBI Taxonomy" id="123820"/>
    <lineage>
        <taxon>Bacteria</taxon>
        <taxon>Pseudomonadati</taxon>
        <taxon>Pseudomonadota</taxon>
        <taxon>Gammaproteobacteria</taxon>
        <taxon>Pasteurellales</taxon>
        <taxon>Pasteurellaceae</taxon>
    </lineage>
</organism>
<keyword evidence="8" id="KW-0175">Coiled coil</keyword>
<dbReference type="Gene3D" id="1.10.225.40">
    <property type="entry name" value="MukF, C-terminal domain"/>
    <property type="match status" value="1"/>
</dbReference>
<dbReference type="GO" id="GO:0005509">
    <property type="term" value="F:calcium ion binding"/>
    <property type="evidence" value="ECO:0007669"/>
    <property type="project" value="UniProtKB-UniRule"/>
</dbReference>
<evidence type="ECO:0000313" key="12">
    <source>
        <dbReference type="EMBL" id="SUT92727.1"/>
    </source>
</evidence>
<evidence type="ECO:0000259" key="10">
    <source>
        <dbReference type="Pfam" id="PF17192"/>
    </source>
</evidence>
<reference evidence="12 13" key="1">
    <citation type="submission" date="2018-06" db="EMBL/GenBank/DDBJ databases">
        <authorList>
            <consortium name="Pathogen Informatics"/>
            <person name="Doyle S."/>
        </authorList>
    </citation>
    <scope>NUCLEOTIDE SEQUENCE [LARGE SCALE GENOMIC DNA]</scope>
    <source>
        <strain evidence="12 13">NCTC10801</strain>
    </source>
</reference>
<dbReference type="HAMAP" id="MF_01803">
    <property type="entry name" value="MukF"/>
    <property type="match status" value="1"/>
</dbReference>